<dbReference type="SUPFAM" id="SSF53474">
    <property type="entry name" value="alpha/beta-Hydrolases"/>
    <property type="match status" value="1"/>
</dbReference>
<protein>
    <recommendedName>
        <fullName evidence="1">Dienelactone hydrolase domain-containing protein</fullName>
    </recommendedName>
</protein>
<dbReference type="InterPro" id="IPR051049">
    <property type="entry name" value="Dienelactone_hydrolase-like"/>
</dbReference>
<dbReference type="PANTHER" id="PTHR46623:SF6">
    <property type="entry name" value="ALPHA_BETA-HYDROLASES SUPERFAMILY PROTEIN"/>
    <property type="match status" value="1"/>
</dbReference>
<dbReference type="Proteomes" id="UP000619293">
    <property type="component" value="Unassembled WGS sequence"/>
</dbReference>
<organism evidence="2 3">
    <name type="scientific">Catellatospora chokoriensis</name>
    <dbReference type="NCBI Taxonomy" id="310353"/>
    <lineage>
        <taxon>Bacteria</taxon>
        <taxon>Bacillati</taxon>
        <taxon>Actinomycetota</taxon>
        <taxon>Actinomycetes</taxon>
        <taxon>Micromonosporales</taxon>
        <taxon>Micromonosporaceae</taxon>
        <taxon>Catellatospora</taxon>
    </lineage>
</organism>
<dbReference type="EMBL" id="BONG01000015">
    <property type="protein sequence ID" value="GIF89453.1"/>
    <property type="molecule type" value="Genomic_DNA"/>
</dbReference>
<dbReference type="PANTHER" id="PTHR46623">
    <property type="entry name" value="CARBOXYMETHYLENEBUTENOLIDASE-RELATED"/>
    <property type="match status" value="1"/>
</dbReference>
<dbReference type="Gene3D" id="3.40.50.1820">
    <property type="entry name" value="alpha/beta hydrolase"/>
    <property type="match status" value="1"/>
</dbReference>
<name>A0A8J3JYR9_9ACTN</name>
<proteinExistence type="predicted"/>
<feature type="domain" description="Dienelactone hydrolase" evidence="1">
    <location>
        <begin position="35"/>
        <end position="240"/>
    </location>
</feature>
<gene>
    <name evidence="2" type="ORF">Cch02nite_28970</name>
</gene>
<dbReference type="AlphaFoldDB" id="A0A8J3JYR9"/>
<dbReference type="InterPro" id="IPR029058">
    <property type="entry name" value="AB_hydrolase_fold"/>
</dbReference>
<accession>A0A8J3JYR9</accession>
<dbReference type="InterPro" id="IPR002925">
    <property type="entry name" value="Dienelactn_hydro"/>
</dbReference>
<dbReference type="GO" id="GO:0016787">
    <property type="term" value="F:hydrolase activity"/>
    <property type="evidence" value="ECO:0007669"/>
    <property type="project" value="InterPro"/>
</dbReference>
<dbReference type="RefSeq" id="WP_191839180.1">
    <property type="nucleotide sequence ID" value="NZ_BAAALB010000006.1"/>
</dbReference>
<sequence length="244" mass="26334">MCHSDDSQAPQAPNAGAVAEHGPLELHAEDGNNLAAYRAVPQTPNGMKIVVLPDVRGLHPFYVGLTQRLAEAGYEAIAIDYFGRTAGVSQRDESFPYMDHMPQVTPAGVYADTAAAMAVLTAADPDASVYTIGFCFGGSQSWRLAASDLDLAGVIGFYGQPARVADVVDEVEKPILMLVAGADSTPLSEFEKFAAQLEEAGVGPEMHVYEGAPHSFFDRSFDQWQDACTDAWNRIISFTTRHRH</sequence>
<reference evidence="2 3" key="1">
    <citation type="submission" date="2021-01" db="EMBL/GenBank/DDBJ databases">
        <title>Whole genome shotgun sequence of Catellatospora chokoriensis NBRC 107358.</title>
        <authorList>
            <person name="Komaki H."/>
            <person name="Tamura T."/>
        </authorList>
    </citation>
    <scope>NUCLEOTIDE SEQUENCE [LARGE SCALE GENOMIC DNA]</scope>
    <source>
        <strain evidence="2 3">NBRC 107358</strain>
    </source>
</reference>
<evidence type="ECO:0000313" key="2">
    <source>
        <dbReference type="EMBL" id="GIF89453.1"/>
    </source>
</evidence>
<comment type="caution">
    <text evidence="2">The sequence shown here is derived from an EMBL/GenBank/DDBJ whole genome shotgun (WGS) entry which is preliminary data.</text>
</comment>
<dbReference type="Pfam" id="PF01738">
    <property type="entry name" value="DLH"/>
    <property type="match status" value="1"/>
</dbReference>
<evidence type="ECO:0000259" key="1">
    <source>
        <dbReference type="Pfam" id="PF01738"/>
    </source>
</evidence>
<evidence type="ECO:0000313" key="3">
    <source>
        <dbReference type="Proteomes" id="UP000619293"/>
    </source>
</evidence>
<keyword evidence="3" id="KW-1185">Reference proteome</keyword>